<gene>
    <name evidence="2" type="ORF">Afil01_25630</name>
</gene>
<accession>A0A9W6SND3</accession>
<name>A0A9W6SND3_9ACTN</name>
<comment type="caution">
    <text evidence="2">The sequence shown here is derived from an EMBL/GenBank/DDBJ whole genome shotgun (WGS) entry which is preliminary data.</text>
</comment>
<dbReference type="Proteomes" id="UP001165079">
    <property type="component" value="Unassembled WGS sequence"/>
</dbReference>
<dbReference type="AlphaFoldDB" id="A0A9W6SND3"/>
<dbReference type="RefSeq" id="WP_285662843.1">
    <property type="nucleotide sequence ID" value="NZ_BSTX01000001.1"/>
</dbReference>
<sequence>MNTTPRTVLISGAGVAGLALAHWLARHGFTPTVVEYAEGLRSGGYKVDVRGAALTVLDRMGLLDAARALRTEVRTGTIVDGRGKRAASMDADTFGGRVHEDAELLRGDLHRLLHDSARDGVEYLFGDSIAALTDTGEHVEVAFASGRTGRYDLVVGADGLRSATRNLVFGPDDRHLTDLGHYIAVATVPNRLGLDREEMTYIGAGRTALVYSTAREEGARAMFLWRSPALDYRGLDRAGRERLLAEAYAGEGWEVPSLLADTASSPDFLFDSLSQVKMDRWSRGRVVLLGDAAHCASAASGQGTSLALVGAYILAGELAAHAGDHAAAFGAYERRMRPFAETNQALGPANVKRMVMKTKGQVRFSLAMLKLLNKMPGKERMLAKVVEPIHRAANAIDLPEYRIAEGDLRLRK</sequence>
<dbReference type="SUPFAM" id="SSF51905">
    <property type="entry name" value="FAD/NAD(P)-binding domain"/>
    <property type="match status" value="1"/>
</dbReference>
<proteinExistence type="predicted"/>
<reference evidence="2" key="1">
    <citation type="submission" date="2023-03" db="EMBL/GenBank/DDBJ databases">
        <title>Actinorhabdospora filicis NBRC 111898.</title>
        <authorList>
            <person name="Ichikawa N."/>
            <person name="Sato H."/>
            <person name="Tonouchi N."/>
        </authorList>
    </citation>
    <scope>NUCLEOTIDE SEQUENCE</scope>
    <source>
        <strain evidence="2">NBRC 111898</strain>
    </source>
</reference>
<protein>
    <submittedName>
        <fullName evidence="2">FAD-dependent oxidoreductase</fullName>
    </submittedName>
</protein>
<feature type="domain" description="FAD-binding" evidence="1">
    <location>
        <begin position="7"/>
        <end position="341"/>
    </location>
</feature>
<organism evidence="2 3">
    <name type="scientific">Actinorhabdospora filicis</name>
    <dbReference type="NCBI Taxonomy" id="1785913"/>
    <lineage>
        <taxon>Bacteria</taxon>
        <taxon>Bacillati</taxon>
        <taxon>Actinomycetota</taxon>
        <taxon>Actinomycetes</taxon>
        <taxon>Micromonosporales</taxon>
        <taxon>Micromonosporaceae</taxon>
        <taxon>Actinorhabdospora</taxon>
    </lineage>
</organism>
<dbReference type="PRINTS" id="PR00420">
    <property type="entry name" value="RNGMNOXGNASE"/>
</dbReference>
<dbReference type="InterPro" id="IPR002938">
    <property type="entry name" value="FAD-bd"/>
</dbReference>
<evidence type="ECO:0000313" key="2">
    <source>
        <dbReference type="EMBL" id="GLZ77756.1"/>
    </source>
</evidence>
<dbReference type="Gene3D" id="3.30.9.10">
    <property type="entry name" value="D-Amino Acid Oxidase, subunit A, domain 2"/>
    <property type="match status" value="1"/>
</dbReference>
<evidence type="ECO:0000313" key="3">
    <source>
        <dbReference type="Proteomes" id="UP001165079"/>
    </source>
</evidence>
<dbReference type="PANTHER" id="PTHR46865">
    <property type="entry name" value="OXIDOREDUCTASE-RELATED"/>
    <property type="match status" value="1"/>
</dbReference>
<evidence type="ECO:0000259" key="1">
    <source>
        <dbReference type="Pfam" id="PF01494"/>
    </source>
</evidence>
<dbReference type="EMBL" id="BSTX01000001">
    <property type="protein sequence ID" value="GLZ77756.1"/>
    <property type="molecule type" value="Genomic_DNA"/>
</dbReference>
<dbReference type="PANTHER" id="PTHR46865:SF2">
    <property type="entry name" value="MONOOXYGENASE"/>
    <property type="match status" value="1"/>
</dbReference>
<keyword evidence="3" id="KW-1185">Reference proteome</keyword>
<dbReference type="Pfam" id="PF01494">
    <property type="entry name" value="FAD_binding_3"/>
    <property type="match status" value="1"/>
</dbReference>
<dbReference type="GO" id="GO:0071949">
    <property type="term" value="F:FAD binding"/>
    <property type="evidence" value="ECO:0007669"/>
    <property type="project" value="InterPro"/>
</dbReference>
<dbReference type="Gene3D" id="3.50.50.60">
    <property type="entry name" value="FAD/NAD(P)-binding domain"/>
    <property type="match status" value="1"/>
</dbReference>
<dbReference type="InterPro" id="IPR036188">
    <property type="entry name" value="FAD/NAD-bd_sf"/>
</dbReference>
<dbReference type="InterPro" id="IPR051704">
    <property type="entry name" value="FAD_aromatic-hydroxylase"/>
</dbReference>